<evidence type="ECO:0000256" key="3">
    <source>
        <dbReference type="ARBA" id="ARBA00022723"/>
    </source>
</evidence>
<evidence type="ECO:0000256" key="4">
    <source>
        <dbReference type="ARBA" id="ARBA00022737"/>
    </source>
</evidence>
<feature type="domain" description="Mind bomb SH3 repeat" evidence="8">
    <location>
        <begin position="63"/>
        <end position="122"/>
    </location>
</feature>
<evidence type="ECO:0000313" key="10">
    <source>
        <dbReference type="Proteomes" id="UP001209878"/>
    </source>
</evidence>
<evidence type="ECO:0000313" key="9">
    <source>
        <dbReference type="EMBL" id="KAK2152649.1"/>
    </source>
</evidence>
<sequence length="134" mass="14823">MRLQEGHGGWTRNMSAVLGKKGFVREIDGDGDAHVEFVNKIKWFFNPALLTIVNTTNMTIQNGDFVFVNDSYEKVKSLQDSAHGGWAESMRETLGEAGVVSTVDRNGRVRVKVGSTSWIYNKLALTLVAKSGEM</sequence>
<comment type="pathway">
    <text evidence="1">Protein modification; protein ubiquitination.</text>
</comment>
<reference evidence="9" key="1">
    <citation type="journal article" date="2023" name="Mol. Biol. Evol.">
        <title>Third-Generation Sequencing Reveals the Adaptive Role of the Epigenome in Three Deep-Sea Polychaetes.</title>
        <authorList>
            <person name="Perez M."/>
            <person name="Aroh O."/>
            <person name="Sun Y."/>
            <person name="Lan Y."/>
            <person name="Juniper S.K."/>
            <person name="Young C.R."/>
            <person name="Angers B."/>
            <person name="Qian P.Y."/>
        </authorList>
    </citation>
    <scope>NUCLEOTIDE SEQUENCE</scope>
    <source>
        <strain evidence="9">R07B-5</strain>
    </source>
</reference>
<evidence type="ECO:0000259" key="8">
    <source>
        <dbReference type="Pfam" id="PF18346"/>
    </source>
</evidence>
<keyword evidence="3" id="KW-0479">Metal-binding</keyword>
<dbReference type="GO" id="GO:0005737">
    <property type="term" value="C:cytoplasm"/>
    <property type="evidence" value="ECO:0007669"/>
    <property type="project" value="TreeGrafter"/>
</dbReference>
<keyword evidence="4" id="KW-0677">Repeat</keyword>
<comment type="caution">
    <text evidence="9">The sequence shown here is derived from an EMBL/GenBank/DDBJ whole genome shotgun (WGS) entry which is preliminary data.</text>
</comment>
<feature type="domain" description="Mind bomb SH3 repeat" evidence="8">
    <location>
        <begin position="2"/>
        <end position="49"/>
    </location>
</feature>
<evidence type="ECO:0000256" key="2">
    <source>
        <dbReference type="ARBA" id="ARBA00022679"/>
    </source>
</evidence>
<protein>
    <recommendedName>
        <fullName evidence="8">Mind bomb SH3 repeat domain-containing protein</fullName>
    </recommendedName>
</protein>
<gene>
    <name evidence="9" type="ORF">NP493_2416g00006</name>
</gene>
<dbReference type="EMBL" id="JAODUO010002423">
    <property type="protein sequence ID" value="KAK2152649.1"/>
    <property type="molecule type" value="Genomic_DNA"/>
</dbReference>
<dbReference type="Proteomes" id="UP001209878">
    <property type="component" value="Unassembled WGS sequence"/>
</dbReference>
<keyword evidence="5" id="KW-0863">Zinc-finger</keyword>
<dbReference type="GO" id="GO:0016740">
    <property type="term" value="F:transferase activity"/>
    <property type="evidence" value="ECO:0007669"/>
    <property type="project" value="UniProtKB-KW"/>
</dbReference>
<organism evidence="9 10">
    <name type="scientific">Ridgeia piscesae</name>
    <name type="common">Tubeworm</name>
    <dbReference type="NCBI Taxonomy" id="27915"/>
    <lineage>
        <taxon>Eukaryota</taxon>
        <taxon>Metazoa</taxon>
        <taxon>Spiralia</taxon>
        <taxon>Lophotrochozoa</taxon>
        <taxon>Annelida</taxon>
        <taxon>Polychaeta</taxon>
        <taxon>Sedentaria</taxon>
        <taxon>Canalipalpata</taxon>
        <taxon>Sabellida</taxon>
        <taxon>Siboglinidae</taxon>
        <taxon>Ridgeia</taxon>
    </lineage>
</organism>
<evidence type="ECO:0000256" key="6">
    <source>
        <dbReference type="ARBA" id="ARBA00022786"/>
    </source>
</evidence>
<keyword evidence="6" id="KW-0833">Ubl conjugation pathway</keyword>
<proteinExistence type="predicted"/>
<dbReference type="PANTHER" id="PTHR24202:SF4">
    <property type="entry name" value="E3 UBIQUITIN-PROTEIN LIGASE MIB2-RELATED"/>
    <property type="match status" value="1"/>
</dbReference>
<dbReference type="AlphaFoldDB" id="A0AAD9N387"/>
<name>A0AAD9N387_RIDPI</name>
<dbReference type="Pfam" id="PF18346">
    <property type="entry name" value="SH3_15"/>
    <property type="match status" value="2"/>
</dbReference>
<evidence type="ECO:0000256" key="7">
    <source>
        <dbReference type="ARBA" id="ARBA00022833"/>
    </source>
</evidence>
<keyword evidence="7" id="KW-0862">Zinc</keyword>
<dbReference type="GO" id="GO:0008270">
    <property type="term" value="F:zinc ion binding"/>
    <property type="evidence" value="ECO:0007669"/>
    <property type="project" value="UniProtKB-KW"/>
</dbReference>
<evidence type="ECO:0000256" key="1">
    <source>
        <dbReference type="ARBA" id="ARBA00004906"/>
    </source>
</evidence>
<accession>A0AAD9N387</accession>
<dbReference type="InterPro" id="IPR040847">
    <property type="entry name" value="SH3_15"/>
</dbReference>
<keyword evidence="10" id="KW-1185">Reference proteome</keyword>
<dbReference type="GO" id="GO:0016567">
    <property type="term" value="P:protein ubiquitination"/>
    <property type="evidence" value="ECO:0007669"/>
    <property type="project" value="TreeGrafter"/>
</dbReference>
<dbReference type="PANTHER" id="PTHR24202">
    <property type="entry name" value="E3 UBIQUITIN-PROTEIN LIGASE MIB2"/>
    <property type="match status" value="1"/>
</dbReference>
<keyword evidence="2" id="KW-0808">Transferase</keyword>
<evidence type="ECO:0000256" key="5">
    <source>
        <dbReference type="ARBA" id="ARBA00022771"/>
    </source>
</evidence>